<gene>
    <name evidence="4" type="ORF">SEMRO_21_G015020.1</name>
</gene>
<comment type="caution">
    <text evidence="4">The sequence shown here is derived from an EMBL/GenBank/DDBJ whole genome shotgun (WGS) entry which is preliminary data.</text>
</comment>
<proteinExistence type="predicted"/>
<keyword evidence="4" id="KW-0808">Transferase</keyword>
<keyword evidence="5" id="KW-1185">Reference proteome</keyword>
<keyword evidence="2" id="KW-1133">Transmembrane helix</keyword>
<evidence type="ECO:0000259" key="3">
    <source>
        <dbReference type="PROSITE" id="PS50011"/>
    </source>
</evidence>
<accession>A0A9N8D9B1</accession>
<feature type="domain" description="Protein kinase" evidence="3">
    <location>
        <begin position="259"/>
        <end position="527"/>
    </location>
</feature>
<feature type="compositionally biased region" description="Low complexity" evidence="1">
    <location>
        <begin position="23"/>
        <end position="33"/>
    </location>
</feature>
<protein>
    <submittedName>
        <fullName evidence="4">Serine/threonine-protein kinase/receptor</fullName>
    </submittedName>
</protein>
<dbReference type="PROSITE" id="PS50011">
    <property type="entry name" value="PROTEIN_KINASE_DOM"/>
    <property type="match status" value="1"/>
</dbReference>
<dbReference type="InterPro" id="IPR000719">
    <property type="entry name" value="Prot_kinase_dom"/>
</dbReference>
<evidence type="ECO:0000313" key="4">
    <source>
        <dbReference type="EMBL" id="CAB9497556.1"/>
    </source>
</evidence>
<dbReference type="Gene3D" id="1.10.510.10">
    <property type="entry name" value="Transferase(Phosphotransferase) domain 1"/>
    <property type="match status" value="1"/>
</dbReference>
<evidence type="ECO:0000256" key="2">
    <source>
        <dbReference type="SAM" id="Phobius"/>
    </source>
</evidence>
<dbReference type="InterPro" id="IPR051681">
    <property type="entry name" value="Ser/Thr_Kinases-Pseudokinases"/>
</dbReference>
<keyword evidence="2" id="KW-0812">Transmembrane</keyword>
<feature type="region of interest" description="Disordered" evidence="1">
    <location>
        <begin position="1"/>
        <end position="35"/>
    </location>
</feature>
<dbReference type="OrthoDB" id="41771at2759"/>
<dbReference type="Pfam" id="PF00069">
    <property type="entry name" value="Pkinase"/>
    <property type="match status" value="1"/>
</dbReference>
<dbReference type="GO" id="GO:0004674">
    <property type="term" value="F:protein serine/threonine kinase activity"/>
    <property type="evidence" value="ECO:0007669"/>
    <property type="project" value="TreeGrafter"/>
</dbReference>
<keyword evidence="2" id="KW-0472">Membrane</keyword>
<dbReference type="PANTHER" id="PTHR44329">
    <property type="entry name" value="SERINE/THREONINE-PROTEIN KINASE TNNI3K-RELATED"/>
    <property type="match status" value="1"/>
</dbReference>
<dbReference type="SUPFAM" id="SSF56112">
    <property type="entry name" value="Protein kinase-like (PK-like)"/>
    <property type="match status" value="1"/>
</dbReference>
<dbReference type="PANTHER" id="PTHR44329:SF214">
    <property type="entry name" value="PROTEIN KINASE DOMAIN-CONTAINING PROTEIN"/>
    <property type="match status" value="1"/>
</dbReference>
<name>A0A9N8D9B1_9STRA</name>
<dbReference type="GO" id="GO:0005524">
    <property type="term" value="F:ATP binding"/>
    <property type="evidence" value="ECO:0007669"/>
    <property type="project" value="InterPro"/>
</dbReference>
<dbReference type="InterPro" id="IPR011009">
    <property type="entry name" value="Kinase-like_dom_sf"/>
</dbReference>
<feature type="compositionally biased region" description="Polar residues" evidence="1">
    <location>
        <begin position="164"/>
        <end position="177"/>
    </location>
</feature>
<reference evidence="4" key="1">
    <citation type="submission" date="2020-06" db="EMBL/GenBank/DDBJ databases">
        <authorList>
            <consortium name="Plant Systems Biology data submission"/>
        </authorList>
    </citation>
    <scope>NUCLEOTIDE SEQUENCE</scope>
    <source>
        <strain evidence="4">D6</strain>
    </source>
</reference>
<dbReference type="AlphaFoldDB" id="A0A9N8D9B1"/>
<evidence type="ECO:0000256" key="1">
    <source>
        <dbReference type="SAM" id="MobiDB-lite"/>
    </source>
</evidence>
<sequence length="542" mass="62208">MSSTGVRPRVTASPRKQPPPPLTTTTSNNASTTIRRPISARKLNTVYKTNAIHHKNHSFWFLRPAFLVRLVLFAVVAVCSVSLAIRLHAVAIQGVSTKSTTTSNNNYKSHRVLFQPNPVHLLSWDTISKQVHRQLLMSEVGYQTRPRVFAAFWPKDYDEDSKDNPQSSSTTTTDSKINLQYRRMDPNLILPLTDRNIYLSMEAVKAQLHLENSKDYDNGAADPFEEGDCTRQYDWQLTSYPTCNDLHEHPLWDMHTSRGSNVKFLASGYWRDTWMVRDGEWQPHALKTIRYMHDYEPRNYDRHRRDAVAMERMTASPNVVSIYGFCGNSGMFEFADGGSLEDAIWYSDEPEWNATEKLIVAYQAVSGLADLHNVDVEGRASIAHTDIVPSQFVFVNSKGRFLLNDFNRCRFIRWNQKEDKACKFHVGSNPGTFRSPEEYRYDLESEKVDIYSLGNVFYSIMMKEYPYEDISKKKAQKLIMDGKPPPIHANFTNSTDPFTRALVKATYMCWTLDPEKRATAREVEHFIDSELERLGVNGKQAA</sequence>
<feature type="transmembrane region" description="Helical" evidence="2">
    <location>
        <begin position="66"/>
        <end position="89"/>
    </location>
</feature>
<organism evidence="4 5">
    <name type="scientific">Seminavis robusta</name>
    <dbReference type="NCBI Taxonomy" id="568900"/>
    <lineage>
        <taxon>Eukaryota</taxon>
        <taxon>Sar</taxon>
        <taxon>Stramenopiles</taxon>
        <taxon>Ochrophyta</taxon>
        <taxon>Bacillariophyta</taxon>
        <taxon>Bacillariophyceae</taxon>
        <taxon>Bacillariophycidae</taxon>
        <taxon>Naviculales</taxon>
        <taxon>Naviculaceae</taxon>
        <taxon>Seminavis</taxon>
    </lineage>
</organism>
<feature type="region of interest" description="Disordered" evidence="1">
    <location>
        <begin position="158"/>
        <end position="177"/>
    </location>
</feature>
<dbReference type="EMBL" id="CAICTM010000021">
    <property type="protein sequence ID" value="CAB9497556.1"/>
    <property type="molecule type" value="Genomic_DNA"/>
</dbReference>
<dbReference type="Proteomes" id="UP001153069">
    <property type="component" value="Unassembled WGS sequence"/>
</dbReference>
<keyword evidence="4" id="KW-0418">Kinase</keyword>
<evidence type="ECO:0000313" key="5">
    <source>
        <dbReference type="Proteomes" id="UP001153069"/>
    </source>
</evidence>